<dbReference type="AlphaFoldDB" id="A0A7S1JWJ9"/>
<feature type="transmembrane region" description="Helical" evidence="2">
    <location>
        <begin position="253"/>
        <end position="273"/>
    </location>
</feature>
<feature type="transmembrane region" description="Helical" evidence="2">
    <location>
        <begin position="183"/>
        <end position="206"/>
    </location>
</feature>
<proteinExistence type="predicted"/>
<reference evidence="3" key="1">
    <citation type="submission" date="2021-01" db="EMBL/GenBank/DDBJ databases">
        <authorList>
            <person name="Corre E."/>
            <person name="Pelletier E."/>
            <person name="Niang G."/>
            <person name="Scheremetjew M."/>
            <person name="Finn R."/>
            <person name="Kale V."/>
            <person name="Holt S."/>
            <person name="Cochrane G."/>
            <person name="Meng A."/>
            <person name="Brown T."/>
            <person name="Cohen L."/>
        </authorList>
    </citation>
    <scope>NUCLEOTIDE SEQUENCE</scope>
    <source>
        <strain evidence="3">CCMP3346</strain>
    </source>
</reference>
<dbReference type="EMBL" id="HBGB01020424">
    <property type="protein sequence ID" value="CAD9056731.1"/>
    <property type="molecule type" value="Transcribed_RNA"/>
</dbReference>
<gene>
    <name evidence="3" type="ORF">VBRA1451_LOCUS11797</name>
</gene>
<feature type="transmembrane region" description="Helical" evidence="2">
    <location>
        <begin position="218"/>
        <end position="241"/>
    </location>
</feature>
<feature type="region of interest" description="Disordered" evidence="1">
    <location>
        <begin position="1"/>
        <end position="60"/>
    </location>
</feature>
<feature type="region of interest" description="Disordered" evidence="1">
    <location>
        <begin position="86"/>
        <end position="107"/>
    </location>
</feature>
<evidence type="ECO:0000256" key="2">
    <source>
        <dbReference type="SAM" id="Phobius"/>
    </source>
</evidence>
<evidence type="ECO:0000256" key="1">
    <source>
        <dbReference type="SAM" id="MobiDB-lite"/>
    </source>
</evidence>
<protein>
    <submittedName>
        <fullName evidence="3">Uncharacterized protein</fullName>
    </submittedName>
</protein>
<keyword evidence="2" id="KW-0472">Membrane</keyword>
<keyword evidence="2" id="KW-0812">Transmembrane</keyword>
<keyword evidence="2" id="KW-1133">Transmembrane helix</keyword>
<organism evidence="3">
    <name type="scientific">Vitrella brassicaformis</name>
    <dbReference type="NCBI Taxonomy" id="1169539"/>
    <lineage>
        <taxon>Eukaryota</taxon>
        <taxon>Sar</taxon>
        <taxon>Alveolata</taxon>
        <taxon>Colpodellida</taxon>
        <taxon>Vitrellaceae</taxon>
        <taxon>Vitrella</taxon>
    </lineage>
</organism>
<feature type="transmembrane region" description="Helical" evidence="2">
    <location>
        <begin position="279"/>
        <end position="297"/>
    </location>
</feature>
<name>A0A7S1JWJ9_9ALVE</name>
<sequence>MMQPLSCPLSPERGTTTIFRSAGDATEPWGEEGDDIGQQQTTDALGDKEENGTEEDEDLADECILRTAEPAHERIAPYRSMLSASHTTGIAVDDQNKQGDRTEGDEEPVLDDIHRLEEKAIAASVAKFREAAGYEANFEEFCTTLKYKTVRDPDGSTREVAVGTYFNAEPLWSTMRRIGKMMLWQLAAALCVSTVVISMLLIFWFSCESRMLGPAVDVIRLLVFSYGCILAAGLAVTGANFRRNMSLLRKSWLILAIVAALHMLDAVVLHLQWRPTLKAFVLGAVLMVHHLLIPWTYPGRK</sequence>
<accession>A0A7S1JWJ9</accession>
<evidence type="ECO:0000313" key="3">
    <source>
        <dbReference type="EMBL" id="CAD9056731.1"/>
    </source>
</evidence>